<keyword evidence="1 2" id="KW-0378">Hydrolase</keyword>
<dbReference type="AlphaFoldDB" id="X6M419"/>
<reference evidence="2 3" key="1">
    <citation type="journal article" date="2013" name="Curr. Biol.">
        <title>The Genome of the Foraminiferan Reticulomyxa filosa.</title>
        <authorList>
            <person name="Glockner G."/>
            <person name="Hulsmann N."/>
            <person name="Schleicher M."/>
            <person name="Noegel A.A."/>
            <person name="Eichinger L."/>
            <person name="Gallinger C."/>
            <person name="Pawlowski J."/>
            <person name="Sierra R."/>
            <person name="Euteneuer U."/>
            <person name="Pillet L."/>
            <person name="Moustafa A."/>
            <person name="Platzer M."/>
            <person name="Groth M."/>
            <person name="Szafranski K."/>
            <person name="Schliwa M."/>
        </authorList>
    </citation>
    <scope>NUCLEOTIDE SEQUENCE [LARGE SCALE GENOMIC DNA]</scope>
</reference>
<gene>
    <name evidence="2" type="ORF">RFI_29172</name>
</gene>
<organism evidence="2 3">
    <name type="scientific">Reticulomyxa filosa</name>
    <dbReference type="NCBI Taxonomy" id="46433"/>
    <lineage>
        <taxon>Eukaryota</taxon>
        <taxon>Sar</taxon>
        <taxon>Rhizaria</taxon>
        <taxon>Retaria</taxon>
        <taxon>Foraminifera</taxon>
        <taxon>Monothalamids</taxon>
        <taxon>Reticulomyxidae</taxon>
        <taxon>Reticulomyxa</taxon>
    </lineage>
</organism>
<proteinExistence type="predicted"/>
<dbReference type="InterPro" id="IPR050261">
    <property type="entry name" value="FrsA_esterase"/>
</dbReference>
<accession>X6M419</accession>
<dbReference type="Gene3D" id="3.40.50.1820">
    <property type="entry name" value="alpha/beta hydrolase"/>
    <property type="match status" value="2"/>
</dbReference>
<dbReference type="GO" id="GO:0016788">
    <property type="term" value="F:hydrolase activity, acting on ester bonds"/>
    <property type="evidence" value="ECO:0007669"/>
    <property type="project" value="UniProtKB-ARBA"/>
</dbReference>
<dbReference type="SUPFAM" id="SSF53474">
    <property type="entry name" value="alpha/beta-Hydrolases"/>
    <property type="match status" value="2"/>
</dbReference>
<keyword evidence="3" id="KW-1185">Reference proteome</keyword>
<dbReference type="Proteomes" id="UP000023152">
    <property type="component" value="Unassembled WGS sequence"/>
</dbReference>
<name>X6M419_RETFI</name>
<dbReference type="InterPro" id="IPR029058">
    <property type="entry name" value="AB_hydrolase_fold"/>
</dbReference>
<evidence type="ECO:0000256" key="1">
    <source>
        <dbReference type="ARBA" id="ARBA00022801"/>
    </source>
</evidence>
<evidence type="ECO:0000313" key="3">
    <source>
        <dbReference type="Proteomes" id="UP000023152"/>
    </source>
</evidence>
<dbReference type="OrthoDB" id="2498029at2759"/>
<sequence length="413" mass="47831">MWLILIVILIFFSVPFLLFYTKFGLLPVVKKRGKALPIIVPRVDGFKVETTWIGNQICGDLYIPTRMDNTPSKGYPLVIMAQGLNLTRRNFLPFVAVQLMKAMEYNIVILAFDYRHFGDSKGSPRQHISPKEQLDDWLYVIEYMRNKESDLIDKEKLCLYIKFSKDCERITITNICDVIDITSFYKKKKKKGSGQYIGNKVYEQRENRKPVYREDLCAFASKTFSSRYGVKCVIANMPLINFPTAKSFKENTRLAILGWGALVDWILAKLSNNAINLYAQWYADTNDGSKFPFHFFEEVGFTAKDFETLHSQTESEQEWKNGFTLRSLYEISSYFRNASQINDLICVENINIPVLYFVAKDDKCCPPNTTLLAKTKCQQTVVYNGSHHAIYQSEHFDNMCSHIAKFLEQHLLI</sequence>
<dbReference type="PANTHER" id="PTHR22946:SF9">
    <property type="entry name" value="POLYKETIDE TRANSFERASE AF380"/>
    <property type="match status" value="1"/>
</dbReference>
<dbReference type="EMBL" id="ASPP01025256">
    <property type="protein sequence ID" value="ETO08217.1"/>
    <property type="molecule type" value="Genomic_DNA"/>
</dbReference>
<protein>
    <submittedName>
        <fullName evidence="2">Dienelactone hydrolase</fullName>
    </submittedName>
</protein>
<dbReference type="PANTHER" id="PTHR22946">
    <property type="entry name" value="DIENELACTONE HYDROLASE DOMAIN-CONTAINING PROTEIN-RELATED"/>
    <property type="match status" value="1"/>
</dbReference>
<evidence type="ECO:0000313" key="2">
    <source>
        <dbReference type="EMBL" id="ETO08217.1"/>
    </source>
</evidence>
<comment type="caution">
    <text evidence="2">The sequence shown here is derived from an EMBL/GenBank/DDBJ whole genome shotgun (WGS) entry which is preliminary data.</text>
</comment>